<reference evidence="2" key="1">
    <citation type="submission" date="2013-04" db="UniProtKB">
        <authorList>
            <consortium name="EnsemblPlants"/>
        </authorList>
    </citation>
    <scope>IDENTIFICATION</scope>
</reference>
<name>J3LHY1_ORYBR</name>
<dbReference type="EnsemblPlants" id="OB02G42480.1">
    <property type="protein sequence ID" value="OB02G42480.1"/>
    <property type="gene ID" value="OB02G42480"/>
</dbReference>
<evidence type="ECO:0000313" key="3">
    <source>
        <dbReference type="Proteomes" id="UP000006038"/>
    </source>
</evidence>
<dbReference type="Gramene" id="OB02G42480.1">
    <property type="protein sequence ID" value="OB02G42480.1"/>
    <property type="gene ID" value="OB02G42480"/>
</dbReference>
<feature type="region of interest" description="Disordered" evidence="1">
    <location>
        <begin position="94"/>
        <end position="167"/>
    </location>
</feature>
<proteinExistence type="predicted"/>
<evidence type="ECO:0000256" key="1">
    <source>
        <dbReference type="SAM" id="MobiDB-lite"/>
    </source>
</evidence>
<organism evidence="2">
    <name type="scientific">Oryza brachyantha</name>
    <name type="common">malo sina</name>
    <dbReference type="NCBI Taxonomy" id="4533"/>
    <lineage>
        <taxon>Eukaryota</taxon>
        <taxon>Viridiplantae</taxon>
        <taxon>Streptophyta</taxon>
        <taxon>Embryophyta</taxon>
        <taxon>Tracheophyta</taxon>
        <taxon>Spermatophyta</taxon>
        <taxon>Magnoliopsida</taxon>
        <taxon>Liliopsida</taxon>
        <taxon>Poales</taxon>
        <taxon>Poaceae</taxon>
        <taxon>BOP clade</taxon>
        <taxon>Oryzoideae</taxon>
        <taxon>Oryzeae</taxon>
        <taxon>Oryzinae</taxon>
        <taxon>Oryza</taxon>
    </lineage>
</organism>
<feature type="compositionally biased region" description="Basic and acidic residues" evidence="1">
    <location>
        <begin position="121"/>
        <end position="132"/>
    </location>
</feature>
<dbReference type="HOGENOM" id="CLU_1597020_0_0_1"/>
<protein>
    <submittedName>
        <fullName evidence="2">Uncharacterized protein</fullName>
    </submittedName>
</protein>
<sequence>MGLAGPTPAGDGDCGVVAAQRGRAAQGRHGITGMDPDSVILSHDILDDIESLTHEIYMCLDPRGSYIKKNCQQYFGLKYPRSSFSPSRALSLVKNRATPESPLAAPPHRHPPLAPATTSPDARDDAEARAEARVSSSIHLVGSSGPVMALPHGWRRAAARDGEERRP</sequence>
<evidence type="ECO:0000313" key="2">
    <source>
        <dbReference type="EnsemblPlants" id="OB02G42480.1"/>
    </source>
</evidence>
<dbReference type="AlphaFoldDB" id="J3LHY1"/>
<dbReference type="Proteomes" id="UP000006038">
    <property type="component" value="Unassembled WGS sequence"/>
</dbReference>
<accession>J3LHY1</accession>
<keyword evidence="3" id="KW-1185">Reference proteome</keyword>
<feature type="compositionally biased region" description="Basic and acidic residues" evidence="1">
    <location>
        <begin position="158"/>
        <end position="167"/>
    </location>
</feature>